<evidence type="ECO:0000256" key="15">
    <source>
        <dbReference type="ARBA" id="ARBA00022946"/>
    </source>
</evidence>
<evidence type="ECO:0000256" key="2">
    <source>
        <dbReference type="ARBA" id="ARBA00004434"/>
    </source>
</evidence>
<name>A0A814GA33_9BILA</name>
<evidence type="ECO:0000256" key="10">
    <source>
        <dbReference type="ARBA" id="ARBA00022777"/>
    </source>
</evidence>
<evidence type="ECO:0000256" key="18">
    <source>
        <dbReference type="ARBA" id="ARBA00048679"/>
    </source>
</evidence>
<dbReference type="GO" id="GO:0005741">
    <property type="term" value="C:mitochondrial outer membrane"/>
    <property type="evidence" value="ECO:0007669"/>
    <property type="project" value="UniProtKB-SubCell"/>
</dbReference>
<evidence type="ECO:0000256" key="1">
    <source>
        <dbReference type="ARBA" id="ARBA00001946"/>
    </source>
</evidence>
<evidence type="ECO:0000313" key="20">
    <source>
        <dbReference type="EMBL" id="CAF0991508.1"/>
    </source>
</evidence>
<dbReference type="Proteomes" id="UP000663868">
    <property type="component" value="Unassembled WGS sequence"/>
</dbReference>
<dbReference type="InterPro" id="IPR008271">
    <property type="entry name" value="Ser/Thr_kinase_AS"/>
</dbReference>
<evidence type="ECO:0000256" key="7">
    <source>
        <dbReference type="ARBA" id="ARBA00022679"/>
    </source>
</evidence>
<keyword evidence="10" id="KW-0418">Kinase</keyword>
<evidence type="ECO:0000256" key="13">
    <source>
        <dbReference type="ARBA" id="ARBA00022840"/>
    </source>
</evidence>
<dbReference type="GO" id="GO:0090141">
    <property type="term" value="P:positive regulation of mitochondrial fission"/>
    <property type="evidence" value="ECO:0007669"/>
    <property type="project" value="TreeGrafter"/>
</dbReference>
<keyword evidence="13" id="KW-0067">ATP-binding</keyword>
<dbReference type="GO" id="GO:0042981">
    <property type="term" value="P:regulation of apoptotic process"/>
    <property type="evidence" value="ECO:0007669"/>
    <property type="project" value="TreeGrafter"/>
</dbReference>
<gene>
    <name evidence="20" type="ORF">IZO911_LOCUS17130</name>
    <name evidence="21" type="ORF">KXQ929_LOCUS25714</name>
</gene>
<keyword evidence="8" id="KW-0479">Metal-binding</keyword>
<comment type="subcellular location">
    <subcellularLocation>
        <location evidence="3">Cytoplasm</location>
        <location evidence="3">Cytosol</location>
    </subcellularLocation>
    <subcellularLocation>
        <location evidence="2">Mitochondrion inner membrane</location>
        <topology evidence="2">Single-pass membrane protein</topology>
    </subcellularLocation>
    <subcellularLocation>
        <location evidence="4">Mitochondrion outer membrane</location>
        <topology evidence="4">Single-pass membrane protein</topology>
    </subcellularLocation>
</comment>
<dbReference type="InterPro" id="IPR011009">
    <property type="entry name" value="Kinase-like_dom_sf"/>
</dbReference>
<comment type="cofactor">
    <cofactor evidence="1">
        <name>Mg(2+)</name>
        <dbReference type="ChEBI" id="CHEBI:18420"/>
    </cofactor>
</comment>
<dbReference type="PROSITE" id="PS50011">
    <property type="entry name" value="PROTEIN_KINASE_DOM"/>
    <property type="match status" value="1"/>
</dbReference>
<keyword evidence="11" id="KW-1000">Mitochondrion outer membrane</keyword>
<keyword evidence="14" id="KW-0460">Magnesium</keyword>
<evidence type="ECO:0000256" key="12">
    <source>
        <dbReference type="ARBA" id="ARBA00022792"/>
    </source>
</evidence>
<evidence type="ECO:0000256" key="6">
    <source>
        <dbReference type="ARBA" id="ARBA00022527"/>
    </source>
</evidence>
<dbReference type="Pfam" id="PF00069">
    <property type="entry name" value="Pkinase"/>
    <property type="match status" value="1"/>
</dbReference>
<accession>A0A814GA33</accession>
<proteinExistence type="predicted"/>
<dbReference type="GO" id="GO:0005524">
    <property type="term" value="F:ATP binding"/>
    <property type="evidence" value="ECO:0007669"/>
    <property type="project" value="UniProtKB-KW"/>
</dbReference>
<dbReference type="GO" id="GO:0046872">
    <property type="term" value="F:metal ion binding"/>
    <property type="evidence" value="ECO:0007669"/>
    <property type="project" value="UniProtKB-KW"/>
</dbReference>
<dbReference type="GO" id="GO:0004674">
    <property type="term" value="F:protein serine/threonine kinase activity"/>
    <property type="evidence" value="ECO:0007669"/>
    <property type="project" value="UniProtKB-KW"/>
</dbReference>
<dbReference type="EMBL" id="CAJNOE010000158">
    <property type="protein sequence ID" value="CAF0991508.1"/>
    <property type="molecule type" value="Genomic_DNA"/>
</dbReference>
<dbReference type="GO" id="GO:0005829">
    <property type="term" value="C:cytosol"/>
    <property type="evidence" value="ECO:0007669"/>
    <property type="project" value="UniProtKB-SubCell"/>
</dbReference>
<dbReference type="InterPro" id="IPR000719">
    <property type="entry name" value="Prot_kinase_dom"/>
</dbReference>
<sequence>MVLKGAATMIVRLSRGILSHPLKSIHVPRVYEIPKINKSPQVYTEGPLRYYLFPSVYRSFFTHYEPSIGRYHQNLSYLLPFRAALNEIKRRLFFAAPASSRFALNLLGYSLLTESSFNPIHIDKSINQIGDLLSKTTTVDSFNNDNEKYTRASLDDFELGRLLGYGCNAAVYEARLRSSTSEGTSPIQTNFTHNDDNNTESDIEILSRQSSNLSSIYDETCEHLDNEQQLNDLTLREVRYRALTNLNNSSNVESDILPAGKFNLAIKMLFNYGIQSNAEALEKAMDKELLPLRKCSYHPNIVRMYSCFVDTFPLLHEAQEYYPMAIPSSLSPDGYGRNKTLFIVMRKYDLTLSEYIRLNKPTHDERLVLFAQLLEALLYLKHRSIVHRDLKSDNLLVCNLTGELVLADFGCALYHPPNLKVPYTTDEICKGGNLALMAPEIVACQPGPKSFLDYNKADLWASGTLCYEFFSQPNPFFHGTFRQETYNDQQLPSLSPLASRTIENLVHSMLRKNPKERPSISRVSDCIHLYLWFQSTALTMTKNEFYQTYMWTALETLFNKRTLSFVELNLKKLFFQRQSSQSLYDAQSYLNQLSMYI</sequence>
<feature type="domain" description="Protein kinase" evidence="19">
    <location>
        <begin position="157"/>
        <end position="531"/>
    </location>
</feature>
<evidence type="ECO:0000256" key="11">
    <source>
        <dbReference type="ARBA" id="ARBA00022787"/>
    </source>
</evidence>
<evidence type="ECO:0000256" key="3">
    <source>
        <dbReference type="ARBA" id="ARBA00004514"/>
    </source>
</evidence>
<keyword evidence="7" id="KW-0808">Transferase</keyword>
<evidence type="ECO:0000256" key="9">
    <source>
        <dbReference type="ARBA" id="ARBA00022741"/>
    </source>
</evidence>
<keyword evidence="9" id="KW-0547">Nucleotide-binding</keyword>
<dbReference type="GO" id="GO:0000422">
    <property type="term" value="P:autophagy of mitochondrion"/>
    <property type="evidence" value="ECO:0007669"/>
    <property type="project" value="TreeGrafter"/>
</dbReference>
<keyword evidence="15" id="KW-0809">Transit peptide</keyword>
<protein>
    <recommendedName>
        <fullName evidence="5">non-specific serine/threonine protein kinase</fullName>
        <ecNumber evidence="5">2.7.11.1</ecNumber>
    </recommendedName>
</protein>
<dbReference type="EC" id="2.7.11.1" evidence="5"/>
<comment type="catalytic activity">
    <reaction evidence="17">
        <text>L-threonyl-[protein] + ATP = O-phospho-L-threonyl-[protein] + ADP + H(+)</text>
        <dbReference type="Rhea" id="RHEA:46608"/>
        <dbReference type="Rhea" id="RHEA-COMP:11060"/>
        <dbReference type="Rhea" id="RHEA-COMP:11605"/>
        <dbReference type="ChEBI" id="CHEBI:15378"/>
        <dbReference type="ChEBI" id="CHEBI:30013"/>
        <dbReference type="ChEBI" id="CHEBI:30616"/>
        <dbReference type="ChEBI" id="CHEBI:61977"/>
        <dbReference type="ChEBI" id="CHEBI:456216"/>
        <dbReference type="EC" id="2.7.11.1"/>
    </reaction>
</comment>
<dbReference type="SUPFAM" id="SSF56112">
    <property type="entry name" value="Protein kinase-like (PK-like)"/>
    <property type="match status" value="1"/>
</dbReference>
<evidence type="ECO:0000256" key="17">
    <source>
        <dbReference type="ARBA" id="ARBA00047899"/>
    </source>
</evidence>
<comment type="catalytic activity">
    <reaction evidence="18">
        <text>L-seryl-[protein] + ATP = O-phospho-L-seryl-[protein] + ADP + H(+)</text>
        <dbReference type="Rhea" id="RHEA:17989"/>
        <dbReference type="Rhea" id="RHEA-COMP:9863"/>
        <dbReference type="Rhea" id="RHEA-COMP:11604"/>
        <dbReference type="ChEBI" id="CHEBI:15378"/>
        <dbReference type="ChEBI" id="CHEBI:29999"/>
        <dbReference type="ChEBI" id="CHEBI:30616"/>
        <dbReference type="ChEBI" id="CHEBI:83421"/>
        <dbReference type="ChEBI" id="CHEBI:456216"/>
        <dbReference type="EC" id="2.7.11.1"/>
    </reaction>
</comment>
<evidence type="ECO:0000256" key="5">
    <source>
        <dbReference type="ARBA" id="ARBA00012513"/>
    </source>
</evidence>
<evidence type="ECO:0000256" key="14">
    <source>
        <dbReference type="ARBA" id="ARBA00022842"/>
    </source>
</evidence>
<evidence type="ECO:0000313" key="22">
    <source>
        <dbReference type="Proteomes" id="UP000663860"/>
    </source>
</evidence>
<dbReference type="PANTHER" id="PTHR22972:SF7">
    <property type="entry name" value="SERINE_THREONINE-PROTEIN KINASE PINK1, MITOCHONDRIAL"/>
    <property type="match status" value="1"/>
</dbReference>
<keyword evidence="16" id="KW-0496">Mitochondrion</keyword>
<dbReference type="Proteomes" id="UP000663860">
    <property type="component" value="Unassembled WGS sequence"/>
</dbReference>
<evidence type="ECO:0000256" key="8">
    <source>
        <dbReference type="ARBA" id="ARBA00022723"/>
    </source>
</evidence>
<keyword evidence="12" id="KW-0999">Mitochondrion inner membrane</keyword>
<organism evidence="20 22">
    <name type="scientific">Adineta steineri</name>
    <dbReference type="NCBI Taxonomy" id="433720"/>
    <lineage>
        <taxon>Eukaryota</taxon>
        <taxon>Metazoa</taxon>
        <taxon>Spiralia</taxon>
        <taxon>Gnathifera</taxon>
        <taxon>Rotifera</taxon>
        <taxon>Eurotatoria</taxon>
        <taxon>Bdelloidea</taxon>
        <taxon>Adinetida</taxon>
        <taxon>Adinetidae</taxon>
        <taxon>Adineta</taxon>
    </lineage>
</organism>
<keyword evidence="6" id="KW-0723">Serine/threonine-protein kinase</keyword>
<evidence type="ECO:0000313" key="21">
    <source>
        <dbReference type="EMBL" id="CAF3952840.1"/>
    </source>
</evidence>
<keyword evidence="12" id="KW-0472">Membrane</keyword>
<dbReference type="PANTHER" id="PTHR22972">
    <property type="entry name" value="SERINE/THREONINE PROTEIN KINASE"/>
    <property type="match status" value="1"/>
</dbReference>
<reference evidence="20" key="1">
    <citation type="submission" date="2021-02" db="EMBL/GenBank/DDBJ databases">
        <authorList>
            <person name="Nowell W R."/>
        </authorList>
    </citation>
    <scope>NUCLEOTIDE SEQUENCE</scope>
</reference>
<dbReference type="Gene3D" id="1.10.510.10">
    <property type="entry name" value="Transferase(Phosphotransferase) domain 1"/>
    <property type="match status" value="1"/>
</dbReference>
<evidence type="ECO:0000259" key="19">
    <source>
        <dbReference type="PROSITE" id="PS50011"/>
    </source>
</evidence>
<dbReference type="GO" id="GO:0005743">
    <property type="term" value="C:mitochondrial inner membrane"/>
    <property type="evidence" value="ECO:0007669"/>
    <property type="project" value="UniProtKB-SubCell"/>
</dbReference>
<comment type="caution">
    <text evidence="20">The sequence shown here is derived from an EMBL/GenBank/DDBJ whole genome shotgun (WGS) entry which is preliminary data.</text>
</comment>
<dbReference type="AlphaFoldDB" id="A0A814GA33"/>
<dbReference type="PROSITE" id="PS00108">
    <property type="entry name" value="PROTEIN_KINASE_ST"/>
    <property type="match status" value="1"/>
</dbReference>
<evidence type="ECO:0000256" key="4">
    <source>
        <dbReference type="ARBA" id="ARBA00004572"/>
    </source>
</evidence>
<dbReference type="EMBL" id="CAJOBB010002254">
    <property type="protein sequence ID" value="CAF3952840.1"/>
    <property type="molecule type" value="Genomic_DNA"/>
</dbReference>
<dbReference type="SMART" id="SM00220">
    <property type="entry name" value="S_TKc"/>
    <property type="match status" value="1"/>
</dbReference>
<evidence type="ECO:0000256" key="16">
    <source>
        <dbReference type="ARBA" id="ARBA00023128"/>
    </source>
</evidence>
<dbReference type="InterPro" id="IPR051511">
    <property type="entry name" value="MitoQC_Scaffold_Kinases"/>
</dbReference>